<dbReference type="Proteomes" id="UP000183983">
    <property type="component" value="Unassembled WGS sequence"/>
</dbReference>
<reference evidence="1 2" key="1">
    <citation type="submission" date="2016-11" db="EMBL/GenBank/DDBJ databases">
        <authorList>
            <person name="Jaros S."/>
            <person name="Januszkiewicz K."/>
            <person name="Wedrychowicz H."/>
        </authorList>
    </citation>
    <scope>NUCLEOTIDE SEQUENCE [LARGE SCALE GENOMIC DNA]</scope>
    <source>
        <strain evidence="1 2">LMG 26898</strain>
    </source>
</reference>
<gene>
    <name evidence="1" type="ORF">SAMN05216593_10118</name>
</gene>
<dbReference type="STRING" id="1190415.SAMN05216593_10118"/>
<sequence length="70" mass="8094">MIICPQGTVIHFVSNTPEIDPAAVSSMTWVYMGPHVYMDIFMLTGELHRIEHCPPWDDAYAIYRQIREAQ</sequence>
<dbReference type="AlphaFoldDB" id="A0A1M7J0T7"/>
<evidence type="ECO:0000313" key="2">
    <source>
        <dbReference type="Proteomes" id="UP000183983"/>
    </source>
</evidence>
<name>A0A1M7J0T7_9PSED</name>
<proteinExistence type="predicted"/>
<dbReference type="EMBL" id="FRDA01000001">
    <property type="protein sequence ID" value="SHM46057.1"/>
    <property type="molecule type" value="Genomic_DNA"/>
</dbReference>
<protein>
    <submittedName>
        <fullName evidence="1">Uncharacterized protein</fullName>
    </submittedName>
</protein>
<accession>A0A1M7J0T7</accession>
<organism evidence="1 2">
    <name type="scientific">Pseudomonas asturiensis</name>
    <dbReference type="NCBI Taxonomy" id="1190415"/>
    <lineage>
        <taxon>Bacteria</taxon>
        <taxon>Pseudomonadati</taxon>
        <taxon>Pseudomonadota</taxon>
        <taxon>Gammaproteobacteria</taxon>
        <taxon>Pseudomonadales</taxon>
        <taxon>Pseudomonadaceae</taxon>
        <taxon>Pseudomonas</taxon>
    </lineage>
</organism>
<evidence type="ECO:0000313" key="1">
    <source>
        <dbReference type="EMBL" id="SHM46057.1"/>
    </source>
</evidence>